<dbReference type="PANTHER" id="PTHR43877:SF2">
    <property type="entry name" value="AMINOALKYLPHOSPHONATE N-ACETYLTRANSFERASE-RELATED"/>
    <property type="match status" value="1"/>
</dbReference>
<protein>
    <submittedName>
        <fullName evidence="4">GNAT family N-acetyltransferase</fullName>
    </submittedName>
</protein>
<evidence type="ECO:0000256" key="1">
    <source>
        <dbReference type="ARBA" id="ARBA00022679"/>
    </source>
</evidence>
<dbReference type="Proteomes" id="UP001501411">
    <property type="component" value="Unassembled WGS sequence"/>
</dbReference>
<accession>A0ABP9BVD0</accession>
<reference evidence="5" key="1">
    <citation type="journal article" date="2019" name="Int. J. Syst. Evol. Microbiol.">
        <title>The Global Catalogue of Microorganisms (GCM) 10K type strain sequencing project: providing services to taxonomists for standard genome sequencing and annotation.</title>
        <authorList>
            <consortium name="The Broad Institute Genomics Platform"/>
            <consortium name="The Broad Institute Genome Sequencing Center for Infectious Disease"/>
            <person name="Wu L."/>
            <person name="Ma J."/>
        </authorList>
    </citation>
    <scope>NUCLEOTIDE SEQUENCE [LARGE SCALE GENOMIC DNA]</scope>
    <source>
        <strain evidence="5">JCM 18200</strain>
    </source>
</reference>
<dbReference type="InterPro" id="IPR016181">
    <property type="entry name" value="Acyl_CoA_acyltransferase"/>
</dbReference>
<name>A0ABP9BVD0_9SPHI</name>
<comment type="caution">
    <text evidence="4">The sequence shown here is derived from an EMBL/GenBank/DDBJ whole genome shotgun (WGS) entry which is preliminary data.</text>
</comment>
<feature type="domain" description="N-acetyltransferase" evidence="3">
    <location>
        <begin position="5"/>
        <end position="172"/>
    </location>
</feature>
<dbReference type="SUPFAM" id="SSF55729">
    <property type="entry name" value="Acyl-CoA N-acyltransferases (Nat)"/>
    <property type="match status" value="1"/>
</dbReference>
<evidence type="ECO:0000259" key="3">
    <source>
        <dbReference type="PROSITE" id="PS51186"/>
    </source>
</evidence>
<sequence length="172" mass="19525">MTSDFSLRPAKPRDQNRIWEILQQAIELRKQEGSQQWQDGYPNLKVVQQDIDKGYGYVLVTSNGSIVAYAAAIFDGEPAYDALEGEWLSNQDYLVIHRVAVAQDNKIKGMATHLMKVLEGLALSHQVYSIKIDTNFDNKAMLRILEKLGYQHCGKVYFRGSAREAFEKLLTA</sequence>
<dbReference type="PROSITE" id="PS51186">
    <property type="entry name" value="GNAT"/>
    <property type="match status" value="1"/>
</dbReference>
<gene>
    <name evidence="4" type="ORF">GCM10023231_31890</name>
</gene>
<evidence type="ECO:0000313" key="5">
    <source>
        <dbReference type="Proteomes" id="UP001501411"/>
    </source>
</evidence>
<proteinExistence type="predicted"/>
<dbReference type="RefSeq" id="WP_345233075.1">
    <property type="nucleotide sequence ID" value="NZ_BAABIQ010000041.1"/>
</dbReference>
<dbReference type="InterPro" id="IPR050832">
    <property type="entry name" value="Bact_Acetyltransf"/>
</dbReference>
<dbReference type="EMBL" id="BAABIQ010000041">
    <property type="protein sequence ID" value="GAA4800732.1"/>
    <property type="molecule type" value="Genomic_DNA"/>
</dbReference>
<organism evidence="4 5">
    <name type="scientific">Olivibacter ginsenosidimutans</name>
    <dbReference type="NCBI Taxonomy" id="1176537"/>
    <lineage>
        <taxon>Bacteria</taxon>
        <taxon>Pseudomonadati</taxon>
        <taxon>Bacteroidota</taxon>
        <taxon>Sphingobacteriia</taxon>
        <taxon>Sphingobacteriales</taxon>
        <taxon>Sphingobacteriaceae</taxon>
        <taxon>Olivibacter</taxon>
    </lineage>
</organism>
<dbReference type="InterPro" id="IPR000182">
    <property type="entry name" value="GNAT_dom"/>
</dbReference>
<evidence type="ECO:0000313" key="4">
    <source>
        <dbReference type="EMBL" id="GAA4800732.1"/>
    </source>
</evidence>
<keyword evidence="1" id="KW-0808">Transferase</keyword>
<keyword evidence="5" id="KW-1185">Reference proteome</keyword>
<dbReference type="Gene3D" id="3.40.630.30">
    <property type="match status" value="1"/>
</dbReference>
<dbReference type="Pfam" id="PF00583">
    <property type="entry name" value="Acetyltransf_1"/>
    <property type="match status" value="1"/>
</dbReference>
<evidence type="ECO:0000256" key="2">
    <source>
        <dbReference type="ARBA" id="ARBA00023315"/>
    </source>
</evidence>
<dbReference type="PANTHER" id="PTHR43877">
    <property type="entry name" value="AMINOALKYLPHOSPHONATE N-ACETYLTRANSFERASE-RELATED-RELATED"/>
    <property type="match status" value="1"/>
</dbReference>
<keyword evidence="2" id="KW-0012">Acyltransferase</keyword>